<reference evidence="3" key="1">
    <citation type="journal article" date="2019" name="Int. J. Syst. Evol. Microbiol.">
        <title>The Global Catalogue of Microorganisms (GCM) 10K type strain sequencing project: providing services to taxonomists for standard genome sequencing and annotation.</title>
        <authorList>
            <consortium name="The Broad Institute Genomics Platform"/>
            <consortium name="The Broad Institute Genome Sequencing Center for Infectious Disease"/>
            <person name="Wu L."/>
            <person name="Ma J."/>
        </authorList>
    </citation>
    <scope>NUCLEOTIDE SEQUENCE [LARGE SCALE GENOMIC DNA]</scope>
    <source>
        <strain evidence="3">CCUG 56698</strain>
    </source>
</reference>
<feature type="compositionally biased region" description="Low complexity" evidence="1">
    <location>
        <begin position="18"/>
        <end position="33"/>
    </location>
</feature>
<keyword evidence="3" id="KW-1185">Reference proteome</keyword>
<dbReference type="RefSeq" id="WP_380975897.1">
    <property type="nucleotide sequence ID" value="NZ_JBHTEF010000001.1"/>
</dbReference>
<proteinExistence type="predicted"/>
<evidence type="ECO:0000256" key="1">
    <source>
        <dbReference type="SAM" id="MobiDB-lite"/>
    </source>
</evidence>
<dbReference type="Proteomes" id="UP001596527">
    <property type="component" value="Unassembled WGS sequence"/>
</dbReference>
<evidence type="ECO:0000313" key="3">
    <source>
        <dbReference type="Proteomes" id="UP001596527"/>
    </source>
</evidence>
<sequence>MGSGAIDEVGSAPEGAERSGAPRPPGGAAAPAGGPSGPLWLRFLKLFSDLVNPVNIAILAGLAVIAVTGVFGGWRAAEEDPEALAVVEEGAPASADPFTITIQEAFWTADAAPLGWQPEDTVSLVVRAHVESSFDAPVPVSQLCQSVVAIMPGVEAASGQASQAEGLDVAGQSQQSGGGVPAGLVPWAAYRVVDGAHERAVQPGIPQDYWLVWQVPADSPQPDALRIVHTRATWRASSLDGGMFWADRTAVSTQEIAVAPTGKVD</sequence>
<dbReference type="EMBL" id="JBHTEF010000001">
    <property type="protein sequence ID" value="MFC7582071.1"/>
    <property type="molecule type" value="Genomic_DNA"/>
</dbReference>
<comment type="caution">
    <text evidence="2">The sequence shown here is derived from an EMBL/GenBank/DDBJ whole genome shotgun (WGS) entry which is preliminary data.</text>
</comment>
<gene>
    <name evidence="2" type="ORF">ACFQWG_12785</name>
</gene>
<accession>A0ABW2SRE2</accession>
<name>A0ABW2SRE2_9ACTO</name>
<protein>
    <submittedName>
        <fullName evidence="2">Uncharacterized protein</fullName>
    </submittedName>
</protein>
<evidence type="ECO:0000313" key="2">
    <source>
        <dbReference type="EMBL" id="MFC7582071.1"/>
    </source>
</evidence>
<organism evidence="2 3">
    <name type="scientific">Schaalia naturae</name>
    <dbReference type="NCBI Taxonomy" id="635203"/>
    <lineage>
        <taxon>Bacteria</taxon>
        <taxon>Bacillati</taxon>
        <taxon>Actinomycetota</taxon>
        <taxon>Actinomycetes</taxon>
        <taxon>Actinomycetales</taxon>
        <taxon>Actinomycetaceae</taxon>
        <taxon>Schaalia</taxon>
    </lineage>
</organism>
<feature type="region of interest" description="Disordered" evidence="1">
    <location>
        <begin position="1"/>
        <end position="33"/>
    </location>
</feature>